<evidence type="ECO:0000256" key="1">
    <source>
        <dbReference type="ARBA" id="ARBA00004651"/>
    </source>
</evidence>
<dbReference type="EMBL" id="FXUF01000012">
    <property type="protein sequence ID" value="SMP65058.1"/>
    <property type="molecule type" value="Genomic_DNA"/>
</dbReference>
<name>A0AA45WXN2_9CLOT</name>
<dbReference type="GO" id="GO:0005886">
    <property type="term" value="C:plasma membrane"/>
    <property type="evidence" value="ECO:0007669"/>
    <property type="project" value="UniProtKB-SubCell"/>
</dbReference>
<sequence length="273" mass="30639">MKASWLNNTKVPIVLIMLVLMIHSIGGSISMAALFNLYALEIILAGIILSVIVGFSFQTVVETVTLIRDSFTQPVTYEEDLHKIHLISIKVKREGLLSLNGDIDSETDSFVRDALILLNDYKKAEVVQNIMEKDIESRRANLYKSYNLLKVVSYVAPSFGLIGTLIGMIGLLSHLDQTYAIMGHMATALVSTLYGSLIASFIAVPLMVRLREYIEQMVLRYRMIMEGVLLIAGNDSARNVFDKMNVMLKEDDRLIYPRRGEGERMVNSFGPEI</sequence>
<feature type="transmembrane region" description="Helical" evidence="7">
    <location>
        <begin position="12"/>
        <end position="36"/>
    </location>
</feature>
<evidence type="ECO:0000259" key="8">
    <source>
        <dbReference type="Pfam" id="PF01618"/>
    </source>
</evidence>
<dbReference type="GO" id="GO:0071978">
    <property type="term" value="P:bacterial-type flagellum-dependent swarming motility"/>
    <property type="evidence" value="ECO:0007669"/>
    <property type="project" value="InterPro"/>
</dbReference>
<accession>A0AA45WXN2</accession>
<dbReference type="AlphaFoldDB" id="A0AA45WXN2"/>
<protein>
    <submittedName>
        <fullName evidence="9">Chemotaxis protein MotA</fullName>
    </submittedName>
</protein>
<evidence type="ECO:0000313" key="9">
    <source>
        <dbReference type="EMBL" id="SMP65058.1"/>
    </source>
</evidence>
<dbReference type="PANTHER" id="PTHR30433:SF2">
    <property type="entry name" value="MOTILITY PROTEIN A"/>
    <property type="match status" value="1"/>
</dbReference>
<evidence type="ECO:0000256" key="2">
    <source>
        <dbReference type="ARBA" id="ARBA00022475"/>
    </source>
</evidence>
<keyword evidence="10" id="KW-1185">Reference proteome</keyword>
<comment type="caution">
    <text evidence="9">The sequence shown here is derived from an EMBL/GenBank/DDBJ whole genome shotgun (WGS) entry which is preliminary data.</text>
</comment>
<dbReference type="RefSeq" id="WP_283410095.1">
    <property type="nucleotide sequence ID" value="NZ_FXUF01000012.1"/>
</dbReference>
<organism evidence="9 10">
    <name type="scientific">Anoxynatronum buryatiense</name>
    <dbReference type="NCBI Taxonomy" id="489973"/>
    <lineage>
        <taxon>Bacteria</taxon>
        <taxon>Bacillati</taxon>
        <taxon>Bacillota</taxon>
        <taxon>Clostridia</taxon>
        <taxon>Eubacteriales</taxon>
        <taxon>Clostridiaceae</taxon>
        <taxon>Anoxynatronum</taxon>
    </lineage>
</organism>
<comment type="subcellular location">
    <subcellularLocation>
        <location evidence="1">Cell membrane</location>
        <topology evidence="1">Multi-pass membrane protein</topology>
    </subcellularLocation>
    <subcellularLocation>
        <location evidence="6">Membrane</location>
        <topology evidence="6">Multi-pass membrane protein</topology>
    </subcellularLocation>
</comment>
<gene>
    <name evidence="9" type="ORF">SAMN06296020_11249</name>
</gene>
<dbReference type="InterPro" id="IPR002898">
    <property type="entry name" value="MotA_ExbB_proton_chnl"/>
</dbReference>
<evidence type="ECO:0000256" key="4">
    <source>
        <dbReference type="ARBA" id="ARBA00022989"/>
    </source>
</evidence>
<evidence type="ECO:0000256" key="6">
    <source>
        <dbReference type="RuleBase" id="RU004057"/>
    </source>
</evidence>
<evidence type="ECO:0000313" key="10">
    <source>
        <dbReference type="Proteomes" id="UP001158066"/>
    </source>
</evidence>
<dbReference type="InterPro" id="IPR047055">
    <property type="entry name" value="MotA-like"/>
</dbReference>
<dbReference type="Proteomes" id="UP001158066">
    <property type="component" value="Unassembled WGS sequence"/>
</dbReference>
<evidence type="ECO:0000256" key="7">
    <source>
        <dbReference type="SAM" id="Phobius"/>
    </source>
</evidence>
<evidence type="ECO:0000256" key="5">
    <source>
        <dbReference type="ARBA" id="ARBA00023136"/>
    </source>
</evidence>
<keyword evidence="3 7" id="KW-0812">Transmembrane</keyword>
<feature type="transmembrane region" description="Helical" evidence="7">
    <location>
        <begin position="148"/>
        <end position="173"/>
    </location>
</feature>
<proteinExistence type="inferred from homology"/>
<keyword evidence="4 7" id="KW-1133">Transmembrane helix</keyword>
<keyword evidence="2" id="KW-1003">Cell membrane</keyword>
<dbReference type="PANTHER" id="PTHR30433">
    <property type="entry name" value="CHEMOTAXIS PROTEIN MOTA"/>
    <property type="match status" value="1"/>
</dbReference>
<keyword evidence="6" id="KW-0813">Transport</keyword>
<comment type="similarity">
    <text evidence="6">Belongs to the exbB/tolQ family.</text>
</comment>
<feature type="transmembrane region" description="Helical" evidence="7">
    <location>
        <begin position="185"/>
        <end position="208"/>
    </location>
</feature>
<keyword evidence="5 7" id="KW-0472">Membrane</keyword>
<evidence type="ECO:0000256" key="3">
    <source>
        <dbReference type="ARBA" id="ARBA00022692"/>
    </source>
</evidence>
<dbReference type="GO" id="GO:0015031">
    <property type="term" value="P:protein transport"/>
    <property type="evidence" value="ECO:0007669"/>
    <property type="project" value="UniProtKB-KW"/>
</dbReference>
<feature type="domain" description="MotA/TolQ/ExbB proton channel" evidence="8">
    <location>
        <begin position="104"/>
        <end position="222"/>
    </location>
</feature>
<feature type="transmembrane region" description="Helical" evidence="7">
    <location>
        <begin position="42"/>
        <end position="61"/>
    </location>
</feature>
<keyword evidence="6" id="KW-0653">Protein transport</keyword>
<dbReference type="Pfam" id="PF01618">
    <property type="entry name" value="MotA_ExbB"/>
    <property type="match status" value="1"/>
</dbReference>
<reference evidence="9" key="1">
    <citation type="submission" date="2017-05" db="EMBL/GenBank/DDBJ databases">
        <authorList>
            <person name="Varghese N."/>
            <person name="Submissions S."/>
        </authorList>
    </citation>
    <scope>NUCLEOTIDE SEQUENCE</scope>
    <source>
        <strain evidence="9">Su22</strain>
    </source>
</reference>
<dbReference type="GO" id="GO:0006935">
    <property type="term" value="P:chemotaxis"/>
    <property type="evidence" value="ECO:0007669"/>
    <property type="project" value="InterPro"/>
</dbReference>